<evidence type="ECO:0000313" key="2">
    <source>
        <dbReference type="EMBL" id="MCQ8775043.1"/>
    </source>
</evidence>
<dbReference type="Proteomes" id="UP001142374">
    <property type="component" value="Unassembled WGS sequence"/>
</dbReference>
<sequence length="126" mass="12617">MDNNTPAEAGDSPAGESSEGSASAAELAQVIGRAVVAANGLLITAQSSGATSASRLNVGTYQVCFNTPVTSGTYVASIGLPGNVTNPPSGEISVTGRNGTNNCLFLQTFNSAGALEDRSFHVIVVV</sequence>
<reference evidence="2" key="1">
    <citation type="submission" date="2022-06" db="EMBL/GenBank/DDBJ databases">
        <title>WGS of actinobacteria.</title>
        <authorList>
            <person name="Thawai C."/>
        </authorList>
    </citation>
    <scope>NUCLEOTIDE SEQUENCE</scope>
    <source>
        <strain evidence="2">AA8</strain>
    </source>
</reference>
<dbReference type="EMBL" id="JANIID010000065">
    <property type="protein sequence ID" value="MCQ8775043.1"/>
    <property type="molecule type" value="Genomic_DNA"/>
</dbReference>
<evidence type="ECO:0000256" key="1">
    <source>
        <dbReference type="SAM" id="MobiDB-lite"/>
    </source>
</evidence>
<dbReference type="AlphaFoldDB" id="A0A9X2LPP8"/>
<name>A0A9X2LPP8_9ACTN</name>
<protein>
    <submittedName>
        <fullName evidence="2">Uncharacterized protein</fullName>
    </submittedName>
</protein>
<feature type="region of interest" description="Disordered" evidence="1">
    <location>
        <begin position="1"/>
        <end position="23"/>
    </location>
</feature>
<organism evidence="2 3">
    <name type="scientific">Streptomyces telluris</name>
    <dbReference type="NCBI Taxonomy" id="2720021"/>
    <lineage>
        <taxon>Bacteria</taxon>
        <taxon>Bacillati</taxon>
        <taxon>Actinomycetota</taxon>
        <taxon>Actinomycetes</taxon>
        <taxon>Kitasatosporales</taxon>
        <taxon>Streptomycetaceae</taxon>
        <taxon>Streptomyces</taxon>
    </lineage>
</organism>
<comment type="caution">
    <text evidence="2">The sequence shown here is derived from an EMBL/GenBank/DDBJ whole genome shotgun (WGS) entry which is preliminary data.</text>
</comment>
<evidence type="ECO:0000313" key="3">
    <source>
        <dbReference type="Proteomes" id="UP001142374"/>
    </source>
</evidence>
<accession>A0A9X2LPP8</accession>
<keyword evidence="3" id="KW-1185">Reference proteome</keyword>
<gene>
    <name evidence="2" type="ORF">NQU55_35605</name>
</gene>
<feature type="compositionally biased region" description="Low complexity" evidence="1">
    <location>
        <begin position="7"/>
        <end position="23"/>
    </location>
</feature>
<dbReference type="RefSeq" id="WP_256791827.1">
    <property type="nucleotide sequence ID" value="NZ_JANIID010000065.1"/>
</dbReference>
<proteinExistence type="predicted"/>